<feature type="compositionally biased region" description="Polar residues" evidence="1">
    <location>
        <begin position="258"/>
        <end position="268"/>
    </location>
</feature>
<feature type="region of interest" description="Disordered" evidence="1">
    <location>
        <begin position="240"/>
        <end position="291"/>
    </location>
</feature>
<feature type="transmembrane region" description="Helical" evidence="2">
    <location>
        <begin position="185"/>
        <end position="209"/>
    </location>
</feature>
<comment type="caution">
    <text evidence="3">The sequence shown here is derived from an EMBL/GenBank/DDBJ whole genome shotgun (WGS) entry which is preliminary data.</text>
</comment>
<keyword evidence="2" id="KW-1133">Transmembrane helix</keyword>
<proteinExistence type="predicted"/>
<gene>
    <name evidence="3" type="ORF">GCM10011511_03430</name>
</gene>
<sequence length="441" mass="47953">MDMYLLLRNNKQSGPYSLEELKSMGLKAYDLVWLEGRSAAWRYPCEIEELSAFAPAVEEQPFDRFYKRPVTTSIQAAPTSTSPATTISPVTPVATPVTTTPQYTGEPSTVPGKRIIYVTMPAGRTPAPVRETPREPLREIPKETVRPVTTYASPVVEDYSSQLPSLEEQLVEFSPRSTRRRNARIVRLLAIGACILALLVAGIFIGLSLNKENLGFQQQKKLVTNAPAKVNEPSKPIVQPAQQQLPPVTNPTPGIASRASTAVGQASTRVPPANTPPSVTTQKEKPAAPKKKLFIPPVTKDSPIVTQPAQHREAIHRADIANDIKETKSDNAADKDAVRAAFANQVSVGANGYTVGTLGGINNLQLTVTNRSIYPLDLVVVEIQYIQANKKVYKTENLYFRGIGAGAALMQEAPKSSRGIKVQYRILTISSKEGGLTYSGL</sequence>
<feature type="compositionally biased region" description="Low complexity" evidence="1">
    <location>
        <begin position="77"/>
        <end position="102"/>
    </location>
</feature>
<accession>A0A8J2XQ77</accession>
<organism evidence="3 4">
    <name type="scientific">Puia dinghuensis</name>
    <dbReference type="NCBI Taxonomy" id="1792502"/>
    <lineage>
        <taxon>Bacteria</taxon>
        <taxon>Pseudomonadati</taxon>
        <taxon>Bacteroidota</taxon>
        <taxon>Chitinophagia</taxon>
        <taxon>Chitinophagales</taxon>
        <taxon>Chitinophagaceae</taxon>
        <taxon>Puia</taxon>
    </lineage>
</organism>
<name>A0A8J2XQ77_9BACT</name>
<protein>
    <recommendedName>
        <fullName evidence="5">DUF4339 domain-containing protein</fullName>
    </recommendedName>
</protein>
<dbReference type="EMBL" id="BMJC01000001">
    <property type="protein sequence ID" value="GGA83631.1"/>
    <property type="molecule type" value="Genomic_DNA"/>
</dbReference>
<keyword evidence="2" id="KW-0812">Transmembrane</keyword>
<dbReference type="Proteomes" id="UP000607559">
    <property type="component" value="Unassembled WGS sequence"/>
</dbReference>
<dbReference type="AlphaFoldDB" id="A0A8J2XQ77"/>
<keyword evidence="4" id="KW-1185">Reference proteome</keyword>
<reference evidence="3" key="2">
    <citation type="submission" date="2020-09" db="EMBL/GenBank/DDBJ databases">
        <authorList>
            <person name="Sun Q."/>
            <person name="Zhou Y."/>
        </authorList>
    </citation>
    <scope>NUCLEOTIDE SEQUENCE</scope>
    <source>
        <strain evidence="3">CGMCC 1.15448</strain>
    </source>
</reference>
<reference evidence="3" key="1">
    <citation type="journal article" date="2014" name="Int. J. Syst. Evol. Microbiol.">
        <title>Complete genome sequence of Corynebacterium casei LMG S-19264T (=DSM 44701T), isolated from a smear-ripened cheese.</title>
        <authorList>
            <consortium name="US DOE Joint Genome Institute (JGI-PGF)"/>
            <person name="Walter F."/>
            <person name="Albersmeier A."/>
            <person name="Kalinowski J."/>
            <person name="Ruckert C."/>
        </authorList>
    </citation>
    <scope>NUCLEOTIDE SEQUENCE</scope>
    <source>
        <strain evidence="3">CGMCC 1.15448</strain>
    </source>
</reference>
<feature type="region of interest" description="Disordered" evidence="1">
    <location>
        <begin position="77"/>
        <end position="107"/>
    </location>
</feature>
<evidence type="ECO:0008006" key="5">
    <source>
        <dbReference type="Google" id="ProtNLM"/>
    </source>
</evidence>
<evidence type="ECO:0000256" key="1">
    <source>
        <dbReference type="SAM" id="MobiDB-lite"/>
    </source>
</evidence>
<evidence type="ECO:0000313" key="3">
    <source>
        <dbReference type="EMBL" id="GGA83631.1"/>
    </source>
</evidence>
<evidence type="ECO:0000313" key="4">
    <source>
        <dbReference type="Proteomes" id="UP000607559"/>
    </source>
</evidence>
<keyword evidence="2" id="KW-0472">Membrane</keyword>
<evidence type="ECO:0000256" key="2">
    <source>
        <dbReference type="SAM" id="Phobius"/>
    </source>
</evidence>